<gene>
    <name evidence="7" type="ORF">HMPREF9249_02361</name>
</gene>
<evidence type="ECO:0000313" key="7">
    <source>
        <dbReference type="EMBL" id="EKB62138.1"/>
    </source>
</evidence>
<feature type="compositionally biased region" description="Low complexity" evidence="5">
    <location>
        <begin position="805"/>
        <end position="814"/>
    </location>
</feature>
<dbReference type="EMBL" id="AGZG01000115">
    <property type="protein sequence ID" value="EKB62138.1"/>
    <property type="molecule type" value="Genomic_DNA"/>
</dbReference>
<protein>
    <submittedName>
        <fullName evidence="7">Uncharacterized protein</fullName>
    </submittedName>
</protein>
<dbReference type="PATRIC" id="fig|883092.3.peg.2347"/>
<dbReference type="InterPro" id="IPR007688">
    <property type="entry name" value="Conjugal_tfr_TrbL/VirB6"/>
</dbReference>
<evidence type="ECO:0000256" key="3">
    <source>
        <dbReference type="ARBA" id="ARBA00023136"/>
    </source>
</evidence>
<evidence type="ECO:0000313" key="8">
    <source>
        <dbReference type="Proteomes" id="UP000004722"/>
    </source>
</evidence>
<feature type="region of interest" description="Disordered" evidence="5">
    <location>
        <begin position="249"/>
        <end position="280"/>
    </location>
</feature>
<feature type="transmembrane region" description="Helical" evidence="6">
    <location>
        <begin position="407"/>
        <end position="428"/>
    </location>
</feature>
<proteinExistence type="predicted"/>
<dbReference type="GO" id="GO:0030255">
    <property type="term" value="P:protein secretion by the type IV secretion system"/>
    <property type="evidence" value="ECO:0007669"/>
    <property type="project" value="InterPro"/>
</dbReference>
<feature type="transmembrane region" description="Helical" evidence="6">
    <location>
        <begin position="482"/>
        <end position="504"/>
    </location>
</feature>
<evidence type="ECO:0000256" key="1">
    <source>
        <dbReference type="ARBA" id="ARBA00022692"/>
    </source>
</evidence>
<evidence type="ECO:0000256" key="4">
    <source>
        <dbReference type="SAM" id="Coils"/>
    </source>
</evidence>
<dbReference type="Pfam" id="PF04610">
    <property type="entry name" value="TrbL"/>
    <property type="match status" value="1"/>
</dbReference>
<feature type="region of interest" description="Disordered" evidence="5">
    <location>
        <begin position="793"/>
        <end position="820"/>
    </location>
</feature>
<dbReference type="HOGENOM" id="CLU_246754_0_0_9"/>
<keyword evidence="3 6" id="KW-0472">Membrane</keyword>
<comment type="caution">
    <text evidence="7">The sequence shown here is derived from an EMBL/GenBank/DDBJ whole genome shotgun (WGS) entry which is preliminary data.</text>
</comment>
<evidence type="ECO:0000256" key="6">
    <source>
        <dbReference type="SAM" id="Phobius"/>
    </source>
</evidence>
<evidence type="ECO:0000256" key="2">
    <source>
        <dbReference type="ARBA" id="ARBA00022989"/>
    </source>
</evidence>
<feature type="transmembrane region" description="Helical" evidence="6">
    <location>
        <begin position="543"/>
        <end position="563"/>
    </location>
</feature>
<reference evidence="7 8" key="1">
    <citation type="submission" date="2012-07" db="EMBL/GenBank/DDBJ databases">
        <title>The Genome Sequence of Lactobacillus crispatus FB077-07.</title>
        <authorList>
            <consortium name="The Broad Institute Genome Sequencing Platform"/>
            <person name="Earl A."/>
            <person name="Ward D."/>
            <person name="Feldgarden M."/>
            <person name="Gevers D."/>
            <person name="Saerens B."/>
            <person name="Vaneechoutte M."/>
            <person name="Walker B."/>
            <person name="Young S.K."/>
            <person name="Zeng Q."/>
            <person name="Gargeya S."/>
            <person name="Fitzgerald M."/>
            <person name="Haas B."/>
            <person name="Abouelleil A."/>
            <person name="Alvarado L."/>
            <person name="Arachchi H.M."/>
            <person name="Berlin A.M."/>
            <person name="Chapman S.B."/>
            <person name="Goldberg J."/>
            <person name="Griggs A."/>
            <person name="Gujja S."/>
            <person name="Hansen M."/>
            <person name="Howarth C."/>
            <person name="Imamovic A."/>
            <person name="Larimer J."/>
            <person name="McCowen C."/>
            <person name="Montmayeur A."/>
            <person name="Murphy C."/>
            <person name="Neiman D."/>
            <person name="Pearson M."/>
            <person name="Priest M."/>
            <person name="Roberts A."/>
            <person name="Saif S."/>
            <person name="Shea T."/>
            <person name="Sisk P."/>
            <person name="Sykes S."/>
            <person name="Wortman J."/>
            <person name="Nusbaum C."/>
            <person name="Birren B."/>
        </authorList>
    </citation>
    <scope>NUCLEOTIDE SEQUENCE [LARGE SCALE GENOMIC DNA]</scope>
    <source>
        <strain evidence="7 8">FB077-07</strain>
    </source>
</reference>
<keyword evidence="2 6" id="KW-1133">Transmembrane helix</keyword>
<feature type="transmembrane region" description="Helical" evidence="6">
    <location>
        <begin position="20"/>
        <end position="44"/>
    </location>
</feature>
<dbReference type="OrthoDB" id="2312556at2"/>
<accession>K1MI47</accession>
<organism evidence="7 8">
    <name type="scientific">Lactobacillus crispatus FB077-07</name>
    <dbReference type="NCBI Taxonomy" id="883092"/>
    <lineage>
        <taxon>Bacteria</taxon>
        <taxon>Bacillati</taxon>
        <taxon>Bacillota</taxon>
        <taxon>Bacilli</taxon>
        <taxon>Lactobacillales</taxon>
        <taxon>Lactobacillaceae</taxon>
        <taxon>Lactobacillus</taxon>
    </lineage>
</organism>
<feature type="transmembrane region" description="Helical" evidence="6">
    <location>
        <begin position="614"/>
        <end position="633"/>
    </location>
</feature>
<feature type="transmembrane region" description="Helical" evidence="6">
    <location>
        <begin position="364"/>
        <end position="386"/>
    </location>
</feature>
<keyword evidence="4" id="KW-0175">Coiled coil</keyword>
<evidence type="ECO:0000256" key="5">
    <source>
        <dbReference type="SAM" id="MobiDB-lite"/>
    </source>
</evidence>
<dbReference type="RefSeq" id="WP_005729840.1">
    <property type="nucleotide sequence ID" value="NZ_JH932275.1"/>
</dbReference>
<sequence>MHRILEWLQNVNWGKFFKRLIISLTVAVALCGIGIEVKGLTVLADTSRVHLNITDKHGNLDWSHKTLNILKAGWDQGLDWVKGNFKQFGNHYSTGGYANNAQTAKSWLKQKGKLSKEQIHGSPSDGNTSLETEGLYGYAKKLGIDPKAYSSNKSLLKAVSGILNKRASHEDKVGSREKDGYYVGNIGKQTAGEKKAWNTLTDGLLQARKDLTPSAEKKVNAYLKKHGGEKETTKWYKALQTAMDKYATGKAKKELNKSEKTSKKQYEDSANGPKKASADDVKKMLEKGEMPEPTTLWGKIGKALMNAFWSSTIGSWLEQNGAGATIFAGETSAPQLASDVESNPYTLIYPISSDYSTMRQVSDWLQPSMIALGGALITLALVVSSMKMGWGQAFDPVRSRLAWYQNIIDTMIAVIGVAAFPAFVNMILQLDGELLMGFANFMSGIAHDGNGTSVFDTAIKLGFDKSTINAISSGMLLGGSDFSGVVFEIIYLVSYVGLAVYIKYFYFVRAITFTVLIGIGPVFVSLWSFNWGKSRTFAWLKDFLGTVFIQIIHALTITFMALFMQWNNGRLTDGAASSIAQAINWQKENPGKQFLNTITLGLANQHGSGTPSNISVFGVLVVGFIIMILFRPLSKSLAELFGISTNMLDNINHSTSNVMKAGAALSLPLALAPARAGLSTAKNIGGAFKDGVKGASKGSKNFKDFRNKLGKNVRQGFQRRKPVRSGIAKMNGVVGPSAGALIGMAAGAGAGDPQTMLALSASGGAIGERAARLVNKPLSTLGLGQLRRVGKTFTNKPNLKDTNNKVKNANKKTNGSLADQNKAVRDAENGRTAVDQNLANIEAKKQDVEQEFKEGRIPVGMMNDKLADLNKQEQHLKGLQSDQDFQDRLAVADARKQAQGSYSNATDLAKATQEALGDEADKVSVGKNGQANDIQQSLAVAGASTNGAVMSRYDGNAIEKASQQAKAKYAELNAGKFAENGFSDKQSWMDSSRYRQGEAKAMELARKDAVINSDNKVFSMPDQTDNSAFGSSMVNRDSYKNELSRRMSQAGVSKEAQTRVLNAIDGVSGQALVTETPITGSDTPLQTLNYGLNNKLAGQRAFTLNNIGNPDPTAGQVSAYDLAQVYQGDNSIDAMNGNGNGTAFTADGFQSYLKNANHANRMQNIQSNLADAYADYQNTLSATNQAFDQASANAVGFGIPNRLLGISNLGRNDSFSGGIPGGVNPYDYVASQRIADFNSSFGPSGMNPGDAIQELRENASSASGREGSGIAPGDLRLVTGNTGSHIEAKLADGDYHLIGNYGGGDPSLSGDQQIIQNLDVGADGTIGPRYDPNTHRVETPYSLLGDVRVPRAYSNGGPNLDDMLGGYSSSGSLAKSDVTDFNTMPPSYQLARAEANGHPVTLDKLNNDYSDYRYYSDGSQAVIVGKDKDSGQFEQVTAPFQDTMLDTHMSGQQYCIPLTDTGNGLIPDSTQEPDVFSKNNVISQQARKEILDSLRLHMDNSESRLEFNNYLNDHLAPTEINPHNFIGNHSANQDFTLLDLSH</sequence>
<dbReference type="Proteomes" id="UP000004722">
    <property type="component" value="Unassembled WGS sequence"/>
</dbReference>
<keyword evidence="1 6" id="KW-0812">Transmembrane</keyword>
<feature type="coiled-coil region" evidence="4">
    <location>
        <begin position="831"/>
        <end position="882"/>
    </location>
</feature>
<feature type="transmembrane region" description="Helical" evidence="6">
    <location>
        <begin position="511"/>
        <end position="531"/>
    </location>
</feature>
<name>K1MI47_9LACO</name>
<feature type="compositionally biased region" description="Basic and acidic residues" evidence="5">
    <location>
        <begin position="251"/>
        <end position="267"/>
    </location>
</feature>